<name>A0AAQ4NPV2_GASAC</name>
<feature type="region of interest" description="Disordered" evidence="2">
    <location>
        <begin position="420"/>
        <end position="443"/>
    </location>
</feature>
<reference evidence="4" key="2">
    <citation type="submission" date="2025-08" db="UniProtKB">
        <authorList>
            <consortium name="Ensembl"/>
        </authorList>
    </citation>
    <scope>IDENTIFICATION</scope>
</reference>
<dbReference type="GeneTree" id="ENSGT00940000153717"/>
<feature type="region of interest" description="Disordered" evidence="2">
    <location>
        <begin position="522"/>
        <end position="543"/>
    </location>
</feature>
<dbReference type="Ensembl" id="ENSGACT00000083723.1">
    <property type="protein sequence ID" value="ENSGACP00000028654.1"/>
    <property type="gene ID" value="ENSGACG00000002497.2"/>
</dbReference>
<feature type="compositionally biased region" description="Low complexity" evidence="2">
    <location>
        <begin position="423"/>
        <end position="434"/>
    </location>
</feature>
<accession>A0AAQ4NPV2</accession>
<dbReference type="Proteomes" id="UP000007635">
    <property type="component" value="Chromosome XIX"/>
</dbReference>
<evidence type="ECO:0000313" key="5">
    <source>
        <dbReference type="Proteomes" id="UP000007635"/>
    </source>
</evidence>
<dbReference type="SUPFAM" id="SSF48371">
    <property type="entry name" value="ARM repeat"/>
    <property type="match status" value="1"/>
</dbReference>
<dbReference type="InterPro" id="IPR026136">
    <property type="entry name" value="RIPOR3"/>
</dbReference>
<dbReference type="InterPro" id="IPR011989">
    <property type="entry name" value="ARM-like"/>
</dbReference>
<reference evidence="4" key="3">
    <citation type="submission" date="2025-09" db="UniProtKB">
        <authorList>
            <consortium name="Ensembl"/>
        </authorList>
    </citation>
    <scope>IDENTIFICATION</scope>
</reference>
<reference evidence="4 5" key="1">
    <citation type="journal article" date="2021" name="G3 (Bethesda)">
        <title>Improved contiguity of the threespine stickleback genome using long-read sequencing.</title>
        <authorList>
            <person name="Nath S."/>
            <person name="Shaw D.E."/>
            <person name="White M.A."/>
        </authorList>
    </citation>
    <scope>NUCLEOTIDE SEQUENCE [LARGE SCALE GENOMIC DNA]</scope>
    <source>
        <strain evidence="4 5">Lake Benthic</strain>
    </source>
</reference>
<evidence type="ECO:0000259" key="3">
    <source>
        <dbReference type="Pfam" id="PF15903"/>
    </source>
</evidence>
<protein>
    <submittedName>
        <fullName evidence="4">RHO family interacting cell polarization regulator 1</fullName>
    </submittedName>
</protein>
<dbReference type="PANTHER" id="PTHR15829">
    <property type="entry name" value="PROTEIN KINASE PKN/PRK1, EFFECTOR"/>
    <property type="match status" value="1"/>
</dbReference>
<evidence type="ECO:0000313" key="4">
    <source>
        <dbReference type="Ensembl" id="ENSGACP00000028654.1"/>
    </source>
</evidence>
<comment type="similarity">
    <text evidence="1">Belongs to the RIPOR family.</text>
</comment>
<evidence type="ECO:0000256" key="2">
    <source>
        <dbReference type="SAM" id="MobiDB-lite"/>
    </source>
</evidence>
<organism evidence="4 5">
    <name type="scientific">Gasterosteus aculeatus aculeatus</name>
    <name type="common">three-spined stickleback</name>
    <dbReference type="NCBI Taxonomy" id="481459"/>
    <lineage>
        <taxon>Eukaryota</taxon>
        <taxon>Metazoa</taxon>
        <taxon>Chordata</taxon>
        <taxon>Craniata</taxon>
        <taxon>Vertebrata</taxon>
        <taxon>Euteleostomi</taxon>
        <taxon>Actinopterygii</taxon>
        <taxon>Neopterygii</taxon>
        <taxon>Teleostei</taxon>
        <taxon>Neoteleostei</taxon>
        <taxon>Acanthomorphata</taxon>
        <taxon>Eupercaria</taxon>
        <taxon>Perciformes</taxon>
        <taxon>Cottioidei</taxon>
        <taxon>Gasterosteales</taxon>
        <taxon>Gasterosteidae</taxon>
        <taxon>Gasterosteus</taxon>
    </lineage>
</organism>
<dbReference type="Pfam" id="PF15903">
    <property type="entry name" value="PL48"/>
    <property type="match status" value="1"/>
</dbReference>
<dbReference type="PANTHER" id="PTHR15829:SF1">
    <property type="entry name" value="RHO FAMILY-INTERACTING CELL POLARIZATION REGULATOR 1"/>
    <property type="match status" value="1"/>
</dbReference>
<sequence length="976" mass="107608">MYSGYGGSPSRSLSTMSLSVRPTRRLTSRSITRSQSFTGVNTHDKTYRNLSVFSAPALSRKPSRASRMFNLSTKSNPPPKVPQPERLDQIYEALKKGLQSYLQVHQMESDSLSRQMKESKRNSRLVCSHHTQVKVTERYIRRLEFHLSKIEELYEAYCLQRRLRDGANKLAKAFNASQISKEAKESLAEANKGYKEYTENMCLLESELENQLGEFHIRMKGKKEPRPGLVHVFMKFGRQRWKLRGRIELNGKQVWDSEETAFVPLVSEFLSVKVTELKGLANHVAVGSVCCETKDLFAALPQTVAVDINDLGTIKLSLEVTWNPFDKDDLGSVASSVNKVSTMVSLVFASIRISLLAAPGPGMEVNWFCSFLGLHDGGIVGGHVSERFFSPSVQPPLFFKTSAALFQNMLRRHEEFENGTAWSNSSESSDDSSSPRLSAVGLRGSARHKVRHAGMGWWICRPVRVSLSRGPLACMRDQHDVEMELPSGTPGTTPRRADPSGSGADARPESVDLTYVARRVSVEEEEEGGAGADCLPQEGGGPVDSGLEDALVAVISSLDDYRGQFPELQLLEQELRLLQVTLKGGRRSRTASVASLAVETALGSFDFLNASDWEEEEEKGKKSGSGRSVLARENRQTACVGGEGGWDSPPSPLTTGCTTLDGCLVVHLKNCSTQLLRLGVFGPLRCREMYALDRLLREARVLEAVRRATKMQFVVPQLGLCLGSVSLWQRCVGQGSVYSVSAESFLDALSTTYSGVLPERAGNMADTVFLTLVERVLDQRLPRRDGSRDAATVTLFQWWSYLEANSVAEMETLVTELAEEVWLARSLASRDQDAIVRALRRPAERGLQGEGLHAVAKLLKDPRGKVSASASSALRSLAARPRPREQALVGCLELLEDEDVDARVCGCKALACLKAKESIDQLVYLCRTDKDEVREAAKQALLVLGEEGKMAYRHVETSQDSVPRLFAPGSMASTAF</sequence>
<proteinExistence type="inferred from homology"/>
<feature type="compositionally biased region" description="Low complexity" evidence="2">
    <location>
        <begin position="8"/>
        <end position="21"/>
    </location>
</feature>
<feature type="region of interest" description="Disordered" evidence="2">
    <location>
        <begin position="480"/>
        <end position="510"/>
    </location>
</feature>
<feature type="domain" description="FAM65 N-terminal" evidence="3">
    <location>
        <begin position="31"/>
        <end position="343"/>
    </location>
</feature>
<dbReference type="Gene3D" id="1.25.10.10">
    <property type="entry name" value="Leucine-rich Repeat Variant"/>
    <property type="match status" value="1"/>
</dbReference>
<evidence type="ECO:0000256" key="1">
    <source>
        <dbReference type="ARBA" id="ARBA00005744"/>
    </source>
</evidence>
<dbReference type="AlphaFoldDB" id="A0AAQ4NPV2"/>
<feature type="region of interest" description="Disordered" evidence="2">
    <location>
        <begin position="1"/>
        <end position="27"/>
    </location>
</feature>
<dbReference type="InterPro" id="IPR016024">
    <property type="entry name" value="ARM-type_fold"/>
</dbReference>
<keyword evidence="5" id="KW-1185">Reference proteome</keyword>
<dbReference type="InterPro" id="IPR031780">
    <property type="entry name" value="FAM65_N"/>
</dbReference>